<accession>A1BHA8</accession>
<keyword evidence="10" id="KW-0889">Transcription antitermination</keyword>
<reference evidence="19 20" key="1">
    <citation type="submission" date="2006-12" db="EMBL/GenBank/DDBJ databases">
        <title>Complete sequence of Chlorobium phaeobacteroides DSM 266.</title>
        <authorList>
            <consortium name="US DOE Joint Genome Institute"/>
            <person name="Copeland A."/>
            <person name="Lucas S."/>
            <person name="Lapidus A."/>
            <person name="Barry K."/>
            <person name="Detter J.C."/>
            <person name="Glavina del Rio T."/>
            <person name="Hammon N."/>
            <person name="Israni S."/>
            <person name="Pitluck S."/>
            <person name="Goltsman E."/>
            <person name="Schmutz J."/>
            <person name="Larimer F."/>
            <person name="Land M."/>
            <person name="Hauser L."/>
            <person name="Mikhailova N."/>
            <person name="Li T."/>
            <person name="Overmann J."/>
            <person name="Bryant D.A."/>
            <person name="Richardson P."/>
        </authorList>
    </citation>
    <scope>NUCLEOTIDE SEQUENCE [LARGE SCALE GENOMIC DNA]</scope>
    <source>
        <strain evidence="19 20">DSM 266</strain>
    </source>
</reference>
<dbReference type="Gene3D" id="3.40.50.150">
    <property type="entry name" value="Vaccinia Virus protein VP39"/>
    <property type="match status" value="1"/>
</dbReference>
<evidence type="ECO:0000256" key="4">
    <source>
        <dbReference type="ARBA" id="ARBA00012140"/>
    </source>
</evidence>
<keyword evidence="7 17" id="KW-0489">Methyltransferase</keyword>
<dbReference type="HOGENOM" id="CLU_005316_0_1_10"/>
<dbReference type="STRING" id="290317.Cpha266_1768"/>
<dbReference type="Pfam" id="PF22458">
    <property type="entry name" value="RsmF-B_ferredox"/>
    <property type="match status" value="1"/>
</dbReference>
<dbReference type="InterPro" id="IPR011605">
    <property type="entry name" value="NusB_fam"/>
</dbReference>
<dbReference type="Gene3D" id="3.30.70.1170">
    <property type="entry name" value="Sun protein, domain 3"/>
    <property type="match status" value="1"/>
</dbReference>
<dbReference type="Gene3D" id="1.10.940.10">
    <property type="entry name" value="NusB-like"/>
    <property type="match status" value="1"/>
</dbReference>
<organism evidence="19 20">
    <name type="scientific">Chlorobium phaeobacteroides (strain DSM 266 / SMG 266 / 2430)</name>
    <dbReference type="NCBI Taxonomy" id="290317"/>
    <lineage>
        <taxon>Bacteria</taxon>
        <taxon>Pseudomonadati</taxon>
        <taxon>Chlorobiota</taxon>
        <taxon>Chlorobiia</taxon>
        <taxon>Chlorobiales</taxon>
        <taxon>Chlorobiaceae</taxon>
        <taxon>Chlorobium/Pelodictyon group</taxon>
        <taxon>Chlorobium</taxon>
    </lineage>
</organism>
<gene>
    <name evidence="19" type="ordered locus">Cpha266_1768</name>
</gene>
<dbReference type="InterPro" id="IPR029063">
    <property type="entry name" value="SAM-dependent_MTases_sf"/>
</dbReference>
<dbReference type="PROSITE" id="PS51686">
    <property type="entry name" value="SAM_MT_RSMB_NOP"/>
    <property type="match status" value="1"/>
</dbReference>
<dbReference type="KEGG" id="cph:Cpha266_1768"/>
<keyword evidence="12" id="KW-0805">Transcription regulation</keyword>
<evidence type="ECO:0000256" key="13">
    <source>
        <dbReference type="ARBA" id="ARBA00023163"/>
    </source>
</evidence>
<dbReference type="GO" id="GO:0003723">
    <property type="term" value="F:RNA binding"/>
    <property type="evidence" value="ECO:0007669"/>
    <property type="project" value="UniProtKB-UniRule"/>
</dbReference>
<dbReference type="NCBIfam" id="TIGR01951">
    <property type="entry name" value="nusB"/>
    <property type="match status" value="1"/>
</dbReference>
<keyword evidence="8 17" id="KW-0808">Transferase</keyword>
<evidence type="ECO:0000313" key="19">
    <source>
        <dbReference type="EMBL" id="ABL65785.1"/>
    </source>
</evidence>
<dbReference type="GO" id="GO:0005737">
    <property type="term" value="C:cytoplasm"/>
    <property type="evidence" value="ECO:0007669"/>
    <property type="project" value="UniProtKB-SubCell"/>
</dbReference>
<evidence type="ECO:0000259" key="18">
    <source>
        <dbReference type="PROSITE" id="PS51686"/>
    </source>
</evidence>
<evidence type="ECO:0000256" key="6">
    <source>
        <dbReference type="ARBA" id="ARBA00022552"/>
    </source>
</evidence>
<evidence type="ECO:0000256" key="9">
    <source>
        <dbReference type="ARBA" id="ARBA00022691"/>
    </source>
</evidence>
<dbReference type="NCBIfam" id="NF011494">
    <property type="entry name" value="PRK14902.1"/>
    <property type="match status" value="1"/>
</dbReference>
<sequence length="444" mass="49867">MNAREAALKALQAIEPGKEKSDRIVHAILDRATMNRQDRALTTELVNGVLRMRKKIDFIISKFYHHRFEKAAPVLQNILRLGVYQLLFLEKIPEWAAVSECVDLARKYKGERMAKLVNGVLRKITPDNVVMDEWLKGCEDMERLSVQYSHPEWLINRWNAVYGRETTLASMTYNNHAPLFGFRINTLKQTPDEFLADPAHSSFPQERCLTGNFFLSKEFAGFEACLKSGKLTVQNPTQGVACLLLNPVPESRVLDLCAAPGGKATFMAELMQNKGSITAVDRSSEKLEKTRQHAVELGITIIKTICADARSFVPEETPQAVLLDAPCTGTGVLQKRAELRWKLSMEMLQELVTLQRELLDHAASILPVNGILLYATCSIEPEENELQIEAFLRRHPEFSRDTSCGSLPEPFRMSAAEKGSILTLPGELPGFDGGFAQRLRKNAR</sequence>
<dbReference type="eggNOG" id="COG0144">
    <property type="taxonomic scope" value="Bacteria"/>
</dbReference>
<evidence type="ECO:0000256" key="10">
    <source>
        <dbReference type="ARBA" id="ARBA00022814"/>
    </source>
</evidence>
<dbReference type="InterPro" id="IPR004573">
    <property type="entry name" value="rRNA_ssu_MeTfrase_B"/>
</dbReference>
<name>A1BHA8_CHLPD</name>
<evidence type="ECO:0000256" key="5">
    <source>
        <dbReference type="ARBA" id="ARBA00022490"/>
    </source>
</evidence>
<evidence type="ECO:0000256" key="2">
    <source>
        <dbReference type="ARBA" id="ARBA00004496"/>
    </source>
</evidence>
<evidence type="ECO:0000256" key="8">
    <source>
        <dbReference type="ARBA" id="ARBA00022679"/>
    </source>
</evidence>
<comment type="subcellular location">
    <subcellularLocation>
        <location evidence="2">Cytoplasm</location>
    </subcellularLocation>
</comment>
<keyword evidence="13" id="KW-0804">Transcription</keyword>
<keyword evidence="5" id="KW-0963">Cytoplasm</keyword>
<dbReference type="SUPFAM" id="SSF48013">
    <property type="entry name" value="NusB-like"/>
    <property type="match status" value="1"/>
</dbReference>
<dbReference type="Pfam" id="PF01189">
    <property type="entry name" value="Methyltr_RsmB-F"/>
    <property type="match status" value="1"/>
</dbReference>
<dbReference type="EMBL" id="CP000492">
    <property type="protein sequence ID" value="ABL65785.1"/>
    <property type="molecule type" value="Genomic_DNA"/>
</dbReference>
<dbReference type="RefSeq" id="WP_011745592.1">
    <property type="nucleotide sequence ID" value="NC_008639.1"/>
</dbReference>
<proteinExistence type="inferred from homology"/>
<dbReference type="InterPro" id="IPR049560">
    <property type="entry name" value="MeTrfase_RsmB-F_NOP2_cat"/>
</dbReference>
<dbReference type="SUPFAM" id="SSF53335">
    <property type="entry name" value="S-adenosyl-L-methionine-dependent methyltransferases"/>
    <property type="match status" value="1"/>
</dbReference>
<feature type="binding site" evidence="17">
    <location>
        <position position="308"/>
    </location>
    <ligand>
        <name>S-adenosyl-L-methionine</name>
        <dbReference type="ChEBI" id="CHEBI:59789"/>
    </ligand>
</feature>
<comment type="catalytic activity">
    <reaction evidence="16">
        <text>cytidine(967) in 16S rRNA + S-adenosyl-L-methionine = 5-methylcytidine(967) in 16S rRNA + S-adenosyl-L-homocysteine + H(+)</text>
        <dbReference type="Rhea" id="RHEA:42748"/>
        <dbReference type="Rhea" id="RHEA-COMP:10219"/>
        <dbReference type="Rhea" id="RHEA-COMP:10220"/>
        <dbReference type="ChEBI" id="CHEBI:15378"/>
        <dbReference type="ChEBI" id="CHEBI:57856"/>
        <dbReference type="ChEBI" id="CHEBI:59789"/>
        <dbReference type="ChEBI" id="CHEBI:74483"/>
        <dbReference type="ChEBI" id="CHEBI:82748"/>
        <dbReference type="EC" id="2.1.1.176"/>
    </reaction>
</comment>
<evidence type="ECO:0000256" key="15">
    <source>
        <dbReference type="ARBA" id="ARBA00031088"/>
    </source>
</evidence>
<dbReference type="OrthoDB" id="9810297at2"/>
<dbReference type="eggNOG" id="COG0781">
    <property type="taxonomic scope" value="Bacteria"/>
</dbReference>
<dbReference type="InterPro" id="IPR023267">
    <property type="entry name" value="RCMT"/>
</dbReference>
<evidence type="ECO:0000256" key="14">
    <source>
        <dbReference type="ARBA" id="ARBA00030399"/>
    </source>
</evidence>
<feature type="binding site" evidence="17">
    <location>
        <position position="281"/>
    </location>
    <ligand>
        <name>S-adenosyl-L-methionine</name>
        <dbReference type="ChEBI" id="CHEBI:59789"/>
    </ligand>
</feature>
<keyword evidence="11 17" id="KW-0694">RNA-binding</keyword>
<evidence type="ECO:0000256" key="17">
    <source>
        <dbReference type="PROSITE-ProRule" id="PRU01023"/>
    </source>
</evidence>
<dbReference type="PRINTS" id="PR02008">
    <property type="entry name" value="RCMTFAMILY"/>
</dbReference>
<protein>
    <recommendedName>
        <fullName evidence="4">16S rRNA (cytosine(967)-C(5))-methyltransferase</fullName>
        <ecNumber evidence="4">2.1.1.176</ecNumber>
    </recommendedName>
    <alternativeName>
        <fullName evidence="14">16S rRNA m5C967 methyltransferase</fullName>
    </alternativeName>
    <alternativeName>
        <fullName evidence="15">rRNA (cytosine-C(5)-)-methyltransferase RsmB</fullName>
    </alternativeName>
</protein>
<dbReference type="AlphaFoldDB" id="A1BHA8"/>
<keyword evidence="6" id="KW-0698">rRNA processing</keyword>
<dbReference type="GO" id="GO:0006353">
    <property type="term" value="P:DNA-templated transcription termination"/>
    <property type="evidence" value="ECO:0007669"/>
    <property type="project" value="InterPro"/>
</dbReference>
<comment type="similarity">
    <text evidence="17">Belongs to the class I-like SAM-binding methyltransferase superfamily. RsmB/NOP family.</text>
</comment>
<dbReference type="InterPro" id="IPR035926">
    <property type="entry name" value="NusB-like_sf"/>
</dbReference>
<feature type="binding site" evidence="17">
    <location>
        <begin position="257"/>
        <end position="263"/>
    </location>
    <ligand>
        <name>S-adenosyl-L-methionine</name>
        <dbReference type="ChEBI" id="CHEBI:59789"/>
    </ligand>
</feature>
<evidence type="ECO:0000256" key="11">
    <source>
        <dbReference type="ARBA" id="ARBA00022884"/>
    </source>
</evidence>
<keyword evidence="9 17" id="KW-0949">S-adenosyl-L-methionine</keyword>
<evidence type="ECO:0000256" key="1">
    <source>
        <dbReference type="ARBA" id="ARBA00002724"/>
    </source>
</evidence>
<evidence type="ECO:0000256" key="16">
    <source>
        <dbReference type="ARBA" id="ARBA00047283"/>
    </source>
</evidence>
<comment type="similarity">
    <text evidence="3">Belongs to the NusB family.</text>
</comment>
<feature type="binding site" evidence="17">
    <location>
        <position position="324"/>
    </location>
    <ligand>
        <name>S-adenosyl-L-methionine</name>
        <dbReference type="ChEBI" id="CHEBI:59789"/>
    </ligand>
</feature>
<feature type="domain" description="SAM-dependent MTase RsmB/NOP-type" evidence="18">
    <location>
        <begin position="170"/>
        <end position="442"/>
    </location>
</feature>
<comment type="function">
    <text evidence="1">Specifically methylates the cytosine at position 967 (m5C967) of 16S rRNA.</text>
</comment>
<dbReference type="Proteomes" id="UP000008701">
    <property type="component" value="Chromosome"/>
</dbReference>
<evidence type="ECO:0000256" key="3">
    <source>
        <dbReference type="ARBA" id="ARBA00005952"/>
    </source>
</evidence>
<dbReference type="PANTHER" id="PTHR22807">
    <property type="entry name" value="NOP2 YEAST -RELATED NOL1/NOP2/FMU SUN DOMAIN-CONTAINING"/>
    <property type="match status" value="1"/>
</dbReference>
<evidence type="ECO:0000256" key="7">
    <source>
        <dbReference type="ARBA" id="ARBA00022603"/>
    </source>
</evidence>
<dbReference type="EC" id="2.1.1.176" evidence="4"/>
<dbReference type="CDD" id="cd02440">
    <property type="entry name" value="AdoMet_MTases"/>
    <property type="match status" value="1"/>
</dbReference>
<keyword evidence="20" id="KW-1185">Reference proteome</keyword>
<dbReference type="PANTHER" id="PTHR22807:SF61">
    <property type="entry name" value="NOL1_NOP2_SUN FAMILY PROTEIN _ ANTITERMINATION NUSB DOMAIN-CONTAINING PROTEIN"/>
    <property type="match status" value="1"/>
</dbReference>
<evidence type="ECO:0000313" key="20">
    <source>
        <dbReference type="Proteomes" id="UP000008701"/>
    </source>
</evidence>
<dbReference type="InterPro" id="IPR006027">
    <property type="entry name" value="NusB_RsmB_TIM44"/>
</dbReference>
<feature type="active site" description="Nucleophile" evidence="17">
    <location>
        <position position="377"/>
    </location>
</feature>
<dbReference type="Pfam" id="PF01029">
    <property type="entry name" value="NusB"/>
    <property type="match status" value="1"/>
</dbReference>
<dbReference type="GO" id="GO:0008649">
    <property type="term" value="F:rRNA methyltransferase activity"/>
    <property type="evidence" value="ECO:0007669"/>
    <property type="project" value="InterPro"/>
</dbReference>
<dbReference type="InterPro" id="IPR054728">
    <property type="entry name" value="RsmB-like_ferredoxin"/>
</dbReference>
<dbReference type="NCBIfam" id="TIGR00563">
    <property type="entry name" value="rsmB"/>
    <property type="match status" value="1"/>
</dbReference>
<evidence type="ECO:0000256" key="12">
    <source>
        <dbReference type="ARBA" id="ARBA00023015"/>
    </source>
</evidence>
<dbReference type="InterPro" id="IPR001678">
    <property type="entry name" value="MeTrfase_RsmB-F_NOP2_dom"/>
</dbReference>
<dbReference type="GO" id="GO:0031564">
    <property type="term" value="P:transcription antitermination"/>
    <property type="evidence" value="ECO:0007669"/>
    <property type="project" value="UniProtKB-KW"/>
</dbReference>